<name>A0A0G1DTH0_9BACT</name>
<reference evidence="1 2" key="1">
    <citation type="journal article" date="2015" name="Nature">
        <title>rRNA introns, odd ribosomes, and small enigmatic genomes across a large radiation of phyla.</title>
        <authorList>
            <person name="Brown C.T."/>
            <person name="Hug L.A."/>
            <person name="Thomas B.C."/>
            <person name="Sharon I."/>
            <person name="Castelle C.J."/>
            <person name="Singh A."/>
            <person name="Wilkins M.J."/>
            <person name="Williams K.H."/>
            <person name="Banfield J.F."/>
        </authorList>
    </citation>
    <scope>NUCLEOTIDE SEQUENCE [LARGE SCALE GENOMIC DNA]</scope>
</reference>
<dbReference type="EMBL" id="LCFS01000002">
    <property type="protein sequence ID" value="KKT01176.1"/>
    <property type="molecule type" value="Genomic_DNA"/>
</dbReference>
<evidence type="ECO:0000313" key="1">
    <source>
        <dbReference type="EMBL" id="KKT01176.1"/>
    </source>
</evidence>
<protein>
    <submittedName>
        <fullName evidence="1">Uncharacterized protein</fullName>
    </submittedName>
</protein>
<dbReference type="Proteomes" id="UP000034646">
    <property type="component" value="Unassembled WGS sequence"/>
</dbReference>
<comment type="caution">
    <text evidence="1">The sequence shown here is derived from an EMBL/GenBank/DDBJ whole genome shotgun (WGS) entry which is preliminary data.</text>
</comment>
<dbReference type="STRING" id="1618738.UV76_C0002G0089"/>
<proteinExistence type="predicted"/>
<accession>A0A0G1DTH0</accession>
<dbReference type="AlphaFoldDB" id="A0A0G1DTH0"/>
<gene>
    <name evidence="1" type="ORF">UV76_C0002G0089</name>
</gene>
<organism evidence="1 2">
    <name type="scientific">Candidatus Nomurabacteria bacterium GW2011_GWA2_43_15</name>
    <dbReference type="NCBI Taxonomy" id="1618738"/>
    <lineage>
        <taxon>Bacteria</taxon>
        <taxon>Candidatus Nomuraibacteriota</taxon>
    </lineage>
</organism>
<sequence>MQYPVQTLPQKFLVHIFRPSGQEQLDFDPVPLLDPPGGGFGLQFQIVVAGAYFYLDGFCFRPVRSGFGLFQLFVRLVLVFAKIHQLGNRRIAIRGYLNQIKTLRFRQFQGVFYA</sequence>
<evidence type="ECO:0000313" key="2">
    <source>
        <dbReference type="Proteomes" id="UP000034646"/>
    </source>
</evidence>